<comment type="caution">
    <text evidence="1">The sequence shown here is derived from an EMBL/GenBank/DDBJ whole genome shotgun (WGS) entry which is preliminary data.</text>
</comment>
<name>A0A1B7NX91_9EURO</name>
<gene>
    <name evidence="1" type="ORF">ACJ72_04429</name>
</gene>
<proteinExistence type="predicted"/>
<protein>
    <submittedName>
        <fullName evidence="1">Uncharacterized protein</fullName>
    </submittedName>
</protein>
<evidence type="ECO:0000313" key="1">
    <source>
        <dbReference type="EMBL" id="OAX81227.1"/>
    </source>
</evidence>
<dbReference type="AlphaFoldDB" id="A0A1B7NX91"/>
<dbReference type="EMBL" id="LGUA01000520">
    <property type="protein sequence ID" value="OAX81227.1"/>
    <property type="molecule type" value="Genomic_DNA"/>
</dbReference>
<keyword evidence="2" id="KW-1185">Reference proteome</keyword>
<reference evidence="1 2" key="1">
    <citation type="submission" date="2015-07" db="EMBL/GenBank/DDBJ databases">
        <title>Emmonsia species relationships and genome sequence.</title>
        <authorList>
            <person name="Cuomo C.A."/>
            <person name="Schwartz I.S."/>
            <person name="Kenyon C."/>
            <person name="de Hoog G.S."/>
            <person name="Govender N.P."/>
            <person name="Botha A."/>
            <person name="Moreno L."/>
            <person name="de Vries M."/>
            <person name="Munoz J.F."/>
            <person name="Stielow J.B."/>
        </authorList>
    </citation>
    <scope>NUCLEOTIDE SEQUENCE [LARGE SCALE GENOMIC DNA]</scope>
    <source>
        <strain evidence="1 2">CBS 136260</strain>
    </source>
</reference>
<organism evidence="1 2">
    <name type="scientific">Emergomyces africanus</name>
    <dbReference type="NCBI Taxonomy" id="1955775"/>
    <lineage>
        <taxon>Eukaryota</taxon>
        <taxon>Fungi</taxon>
        <taxon>Dikarya</taxon>
        <taxon>Ascomycota</taxon>
        <taxon>Pezizomycotina</taxon>
        <taxon>Eurotiomycetes</taxon>
        <taxon>Eurotiomycetidae</taxon>
        <taxon>Onygenales</taxon>
        <taxon>Ajellomycetaceae</taxon>
        <taxon>Emergomyces</taxon>
    </lineage>
</organism>
<sequence length="122" mass="13852">MPLPRSCANTWEAHRNGYRGKRRAGGVDPSLQRTRAYIHAVGITHRDVKRSKHAGLIIKLCRLWHGEIQRCRKDGHIHRKGDLHVPRVVQEDAALHMHKQIPDLIILLQNPAGIKISISLCS</sequence>
<dbReference type="Proteomes" id="UP000091918">
    <property type="component" value="Unassembled WGS sequence"/>
</dbReference>
<accession>A0A1B7NX91</accession>
<evidence type="ECO:0000313" key="2">
    <source>
        <dbReference type="Proteomes" id="UP000091918"/>
    </source>
</evidence>